<dbReference type="SUPFAM" id="SSF49899">
    <property type="entry name" value="Concanavalin A-like lectins/glucanases"/>
    <property type="match status" value="1"/>
</dbReference>
<dbReference type="Proteomes" id="UP000187209">
    <property type="component" value="Unassembled WGS sequence"/>
</dbReference>
<dbReference type="PROSITE" id="PS50197">
    <property type="entry name" value="BEACH"/>
    <property type="match status" value="1"/>
</dbReference>
<dbReference type="CDD" id="cd06071">
    <property type="entry name" value="Beach"/>
    <property type="match status" value="1"/>
</dbReference>
<dbReference type="InterPro" id="IPR000409">
    <property type="entry name" value="BEACH_dom"/>
</dbReference>
<keyword evidence="1" id="KW-0853">WD repeat</keyword>
<name>A0A1R2C8A7_9CILI</name>
<dbReference type="GO" id="GO:0005829">
    <property type="term" value="C:cytosol"/>
    <property type="evidence" value="ECO:0007669"/>
    <property type="project" value="TreeGrafter"/>
</dbReference>
<dbReference type="InterPro" id="IPR036322">
    <property type="entry name" value="WD40_repeat_dom_sf"/>
</dbReference>
<dbReference type="SUPFAM" id="SSF50729">
    <property type="entry name" value="PH domain-like"/>
    <property type="match status" value="1"/>
</dbReference>
<keyword evidence="5" id="KW-1185">Reference proteome</keyword>
<dbReference type="InterPro" id="IPR023362">
    <property type="entry name" value="PH-BEACH_dom"/>
</dbReference>
<dbReference type="GO" id="GO:0008104">
    <property type="term" value="P:intracellular protein localization"/>
    <property type="evidence" value="ECO:0007669"/>
    <property type="project" value="TreeGrafter"/>
</dbReference>
<accession>A0A1R2C8A7</accession>
<dbReference type="Pfam" id="PF14844">
    <property type="entry name" value="PH_BEACH"/>
    <property type="match status" value="1"/>
</dbReference>
<comment type="caution">
    <text evidence="4">The sequence shown here is derived from an EMBL/GenBank/DDBJ whole genome shotgun (WGS) entry which is preliminary data.</text>
</comment>
<proteinExistence type="predicted"/>
<evidence type="ECO:0000313" key="5">
    <source>
        <dbReference type="Proteomes" id="UP000187209"/>
    </source>
</evidence>
<dbReference type="Gene3D" id="2.130.10.10">
    <property type="entry name" value="YVTN repeat-like/Quinoprotein amine dehydrogenase"/>
    <property type="match status" value="1"/>
</dbReference>
<feature type="domain" description="BEACH-type PH" evidence="3">
    <location>
        <begin position="1936"/>
        <end position="2048"/>
    </location>
</feature>
<gene>
    <name evidence="4" type="ORF">SteCoe_13492</name>
</gene>
<dbReference type="InterPro" id="IPR016024">
    <property type="entry name" value="ARM-type_fold"/>
</dbReference>
<evidence type="ECO:0000256" key="1">
    <source>
        <dbReference type="ARBA" id="ARBA00022574"/>
    </source>
</evidence>
<dbReference type="PANTHER" id="PTHR13743">
    <property type="entry name" value="BEIGE/BEACH-RELATED"/>
    <property type="match status" value="1"/>
</dbReference>
<evidence type="ECO:0008006" key="6">
    <source>
        <dbReference type="Google" id="ProtNLM"/>
    </source>
</evidence>
<dbReference type="InterPro" id="IPR013320">
    <property type="entry name" value="ConA-like_dom_sf"/>
</dbReference>
<dbReference type="InterPro" id="IPR050865">
    <property type="entry name" value="BEACH_Domain"/>
</dbReference>
<dbReference type="PANTHER" id="PTHR13743:SF112">
    <property type="entry name" value="BEACH DOMAIN-CONTAINING PROTEIN"/>
    <property type="match status" value="1"/>
</dbReference>
<dbReference type="Gene3D" id="2.60.120.200">
    <property type="match status" value="1"/>
</dbReference>
<dbReference type="SUPFAM" id="SSF81837">
    <property type="entry name" value="BEACH domain"/>
    <property type="match status" value="1"/>
</dbReference>
<dbReference type="GO" id="GO:0019901">
    <property type="term" value="F:protein kinase binding"/>
    <property type="evidence" value="ECO:0007669"/>
    <property type="project" value="TreeGrafter"/>
</dbReference>
<dbReference type="SUPFAM" id="SSF50978">
    <property type="entry name" value="WD40 repeat-like"/>
    <property type="match status" value="1"/>
</dbReference>
<evidence type="ECO:0000259" key="3">
    <source>
        <dbReference type="PROSITE" id="PS51783"/>
    </source>
</evidence>
<dbReference type="Gene3D" id="1.10.1540.10">
    <property type="entry name" value="BEACH domain"/>
    <property type="match status" value="1"/>
</dbReference>
<evidence type="ECO:0000259" key="2">
    <source>
        <dbReference type="PROSITE" id="PS50197"/>
    </source>
</evidence>
<dbReference type="SMART" id="SM01026">
    <property type="entry name" value="Beach"/>
    <property type="match status" value="1"/>
</dbReference>
<dbReference type="GO" id="GO:0016020">
    <property type="term" value="C:membrane"/>
    <property type="evidence" value="ECO:0007669"/>
    <property type="project" value="TreeGrafter"/>
</dbReference>
<feature type="domain" description="BEACH" evidence="2">
    <location>
        <begin position="2056"/>
        <end position="2346"/>
    </location>
</feature>
<dbReference type="Gene3D" id="2.30.29.30">
    <property type="entry name" value="Pleckstrin-homology domain (PH domain)/Phosphotyrosine-binding domain (PTB)"/>
    <property type="match status" value="1"/>
</dbReference>
<reference evidence="4 5" key="1">
    <citation type="submission" date="2016-11" db="EMBL/GenBank/DDBJ databases">
        <title>The macronuclear genome of Stentor coeruleus: a giant cell with tiny introns.</title>
        <authorList>
            <person name="Slabodnick M."/>
            <person name="Ruby J.G."/>
            <person name="Reiff S.B."/>
            <person name="Swart E.C."/>
            <person name="Gosai S."/>
            <person name="Prabakaran S."/>
            <person name="Witkowska E."/>
            <person name="Larue G.E."/>
            <person name="Fisher S."/>
            <person name="Freeman R.M."/>
            <person name="Gunawardena J."/>
            <person name="Chu W."/>
            <person name="Stover N.A."/>
            <person name="Gregory B.D."/>
            <person name="Nowacki M."/>
            <person name="Derisi J."/>
            <person name="Roy S.W."/>
            <person name="Marshall W.F."/>
            <person name="Sood P."/>
        </authorList>
    </citation>
    <scope>NUCLEOTIDE SEQUENCE [LARGE SCALE GENOMIC DNA]</scope>
    <source>
        <strain evidence="4">WM001</strain>
    </source>
</reference>
<dbReference type="InterPro" id="IPR036372">
    <property type="entry name" value="BEACH_dom_sf"/>
</dbReference>
<dbReference type="PROSITE" id="PS51783">
    <property type="entry name" value="PH_BEACH"/>
    <property type="match status" value="1"/>
</dbReference>
<dbReference type="EMBL" id="MPUH01000243">
    <property type="protein sequence ID" value="OMJ85254.1"/>
    <property type="molecule type" value="Genomic_DNA"/>
</dbReference>
<protein>
    <recommendedName>
        <fullName evidence="6">BEACH domain-containing protein</fullName>
    </recommendedName>
</protein>
<dbReference type="InterPro" id="IPR015943">
    <property type="entry name" value="WD40/YVTN_repeat-like_dom_sf"/>
</dbReference>
<organism evidence="4 5">
    <name type="scientific">Stentor coeruleus</name>
    <dbReference type="NCBI Taxonomy" id="5963"/>
    <lineage>
        <taxon>Eukaryota</taxon>
        <taxon>Sar</taxon>
        <taxon>Alveolata</taxon>
        <taxon>Ciliophora</taxon>
        <taxon>Postciliodesmatophora</taxon>
        <taxon>Heterotrichea</taxon>
        <taxon>Heterotrichida</taxon>
        <taxon>Stentoridae</taxon>
        <taxon>Stentor</taxon>
    </lineage>
</organism>
<dbReference type="OrthoDB" id="26681at2759"/>
<evidence type="ECO:0000313" key="4">
    <source>
        <dbReference type="EMBL" id="OMJ85254.1"/>
    </source>
</evidence>
<dbReference type="InterPro" id="IPR011993">
    <property type="entry name" value="PH-like_dom_sf"/>
</dbReference>
<sequence>MAYHDRSQLSRARSMTFADIPATHEAFSVYSEHKSLELFAAVARTCAVELNEKPIQNFTLPKDLQTTLFHFLSTMDPLNNLEFYIPCLQLLQILLSSSLFIVPSHLITQLCLFLGEIKTYEINPIIINVSYALIDALYHLALSRRKKSEHQDSAWIQKIFLSFTGLFNELLSKPELKDLAQTEYCLSDTRVSIESRVIRSNMYTDMILYISVALSKLAKFLTNTVPNDIFSQTLPLYFQHIVNEFNNRPKTEIFGVQLGICFEKSIAAFSLLNTNCALTAKLDTCRHFVKYQADKIRILVFFCVLEFYRNKIKTSSCCFEDDESVLGRLFMQIYELVSNYLIHSELEAFPLLLSSIFLQTEISELVTTLEPSLQAFTMQFLYKYLSIGLKKTKLSDCGLIGLLFSNNFFQIDGISEIGQAAKETWDLIWKYLSADTGNYEWISAAVVRQIKLNQSDITYLRKMNGWIHEQFESNPMLLELYISNGLLEEMFEGIVSLHTSSKNSEFLTEFFVMVKSIICMYDISIPSEVSEKLVSLMLQESLIYDQSISEYVLTCLFLLMRKENTQSYNRYVQMLKNGKTFDVKKRLLEGIQDILKDSFYKKTCQVHFLKAGLLKILREILEGSFEEEQTDLIWQSTMECVRFVIQDNSFSQEKFPELGIDALAKMISDEKNKEKRPEICNKVIEILLLILFDCRNLENAHEIVNDKIIPLLLTMLCYVYNDFSHFTLKMLEKSYNAGIFSMNSAVKILVEGLKHSENPEILDFIQKALSKTCGFHISPLDLKYVMNIACGLNLDKQLMLFDGLNEGISKCFIRNSEDNNEKSPKFLLDTCNFILFSGGKNTLRFEAESFDFLPKKDFTIVLQVFIEKSKSGTILSFFEGKTEFTVCVVRKSLEIVYMCDKKVQFKVQTDKVIRKGEWNFICICMQLWNKIISSVSSLEVIVNGKICGKKTEGKIINITNGFNNLSLGNNSDCSQSFIGRLRFFVILNKFLTDFQFVTSIFDDLHLIFTPEPYSIHQNLDKVPKDLYKSVHFHYFTHYTHIYPENIKIIKNAVLFNGTNIIHSLALLGGLPLIVSIIHDNLVDNSLILKILKFVEIFTRASSLEILIPSDFFEMLSSMLENIVVPNEDLLEVVNAMLENLSWKPQYREQVFFSMLCNTEFWSNLPSELHTSYMSIISQHITSHIQCKLANCAYLYSHIMSLSPSHSSYLTDFFTRILPRGGEKFNSENLDAVAFLLFKMIRDCPEAMEMFLEELSLVEIDKKCTSDLIFLILHFMEWIQTPSVQAGVLRVVKGIMVSMVTEGKKARKNPLPKDILRFALNVIDTKLDKSLSLEIFQALMDIVIYSFTLASTEDANFFIMFIDIITKRFAVLKESVKEELYKATSDYQFCAMIVERENFPSWLIEAYYTEPDSAVSLGLKFFAHSSCNMFIQKLRHFVLAISKNEVNSGLNFYKQVLHSVMNDKFIAEGPRFLDFCSIVEDILNPEVSGKGEINIELLTSVINCLIQQALDLSFVHCTYPPLPRMDFTLQYELLKQKPLELSKTEDYIYLKEGGFLRLALKYIFIGLQISPAPALLNLLKTVLNAGLNTQNFLVLDLLGKQISDKLLSDSQCERYSITYSKFPTRETELMFTEEFLYLYILTELTELVRLSNDESLIVFAMNFLQDTNIEKTLVAWGKKITNKELEDFYKMVSEYKFLFFPNSRSRSPQMERNSVLMLMNKLIPVSLGVFQTHISEQSEMLTKAKTSQAMLKELFSSTNWLMRVYIYILAFTSMKLNFVSGLVKSHIIQPIKNTELILSEDFTYKLNAFIITKQEELKIWHGNFKETEERLKFVFHQKFVNTTNYFNKTQNAFEKGKVKLRWNMDLLSRMTTCVHQRHKERFSTRRSKTISMPTEQRFKASIIITTSTENSISDSVDESEKGTYIAEPEEDLAENVIIEKKKTVKVECERIKVSYSLYGDLEVAQDYILFISEGKEKPLEGKYFGSALKFTQEQKKQAKFFIVEEIAEVFHRRFIHKHTAFEVFLKSGKSLFFNVFTSETRESVFEVIKSWKHVRLISEICCSYLKSITKKWKRCLISNLEYLMILNKFASRSFNDISQYPIFPWVLKDYHSSELRLEDQHMYRNFKLPIGAQNDSGRQEADRRFSMWIDEQPYHFGSHYSSGAIVLHYLVRLEPFSTQAKILQGGKFDIADRLFHSIQASWESGQGINGDVKELVPEMFYLPEILVNINEEDFGAKQDDEEVDCVELPRWASSPIDFIRKHRLALESNYVSQNINNWIDLVFGYKQKGKQAQNSYNLFCPMTYEDNFCKMMESSAESEAMMQGMVDQVVHFGQTPIRLFKSPHTTRDPKPVDMNIFDKYRKFGECVSNGCETNGEICALLVTTKFLILIKNVYGRISAIRISLNELDNNRVVFERKKEKILQGCQPSRPSSQEFYCTYGENRLVSGDQIDKSFKIHSLNGQLEASVFGHTDLVSSVFTISDLLFTGSIDSSLFSWSEVKSQDKNLKLKLASRFLGHSTSIVMIRGLENYQMVFSLGQNGDILIHDFRSSDCIKGIKTSAIGICLSNLGIIGIYTHTHLQFMTINESEISKKRFTIDKGMFDNSGENFYYFYGCTWGFFSLFDEHKRFEKTEELSLVHLQLPVENEYFIFSQASEKLSYAITFELIYKESFRVVRRHNILQD</sequence>
<dbReference type="Pfam" id="PF02138">
    <property type="entry name" value="Beach"/>
    <property type="match status" value="1"/>
</dbReference>
<dbReference type="SUPFAM" id="SSF48371">
    <property type="entry name" value="ARM repeat"/>
    <property type="match status" value="1"/>
</dbReference>